<protein>
    <recommendedName>
        <fullName evidence="5">Integrin beta 8</fullName>
    </recommendedName>
</protein>
<organism evidence="3 4">
    <name type="scientific">Micromonospora echinofusca</name>
    <dbReference type="NCBI Taxonomy" id="47858"/>
    <lineage>
        <taxon>Bacteria</taxon>
        <taxon>Bacillati</taxon>
        <taxon>Actinomycetota</taxon>
        <taxon>Actinomycetes</taxon>
        <taxon>Micromonosporales</taxon>
        <taxon>Micromonosporaceae</taxon>
        <taxon>Micromonospora</taxon>
    </lineage>
</organism>
<accession>A0A1C5GH80</accession>
<dbReference type="EMBL" id="LT607733">
    <property type="protein sequence ID" value="SCG19189.1"/>
    <property type="molecule type" value="Genomic_DNA"/>
</dbReference>
<name>A0A1C5GH80_MICEH</name>
<keyword evidence="2" id="KW-0812">Transmembrane</keyword>
<evidence type="ECO:0000256" key="2">
    <source>
        <dbReference type="SAM" id="Phobius"/>
    </source>
</evidence>
<evidence type="ECO:0000313" key="3">
    <source>
        <dbReference type="EMBL" id="SCG19189.1"/>
    </source>
</evidence>
<dbReference type="GeneID" id="95805206"/>
<feature type="compositionally biased region" description="Low complexity" evidence="1">
    <location>
        <begin position="255"/>
        <end position="266"/>
    </location>
</feature>
<feature type="compositionally biased region" description="Pro residues" evidence="1">
    <location>
        <begin position="114"/>
        <end position="123"/>
    </location>
</feature>
<gene>
    <name evidence="3" type="ORF">GA0070610_5553</name>
</gene>
<feature type="compositionally biased region" description="Low complexity" evidence="1">
    <location>
        <begin position="486"/>
        <end position="506"/>
    </location>
</feature>
<feature type="compositionally biased region" description="Low complexity" evidence="1">
    <location>
        <begin position="124"/>
        <end position="156"/>
    </location>
</feature>
<reference evidence="3 4" key="1">
    <citation type="submission" date="2016-06" db="EMBL/GenBank/DDBJ databases">
        <authorList>
            <person name="Kjaerup R.B."/>
            <person name="Dalgaard T.S."/>
            <person name="Juul-Madsen H.R."/>
        </authorList>
    </citation>
    <scope>NUCLEOTIDE SEQUENCE [LARGE SCALE GENOMIC DNA]</scope>
    <source>
        <strain evidence="3 4">DSM 43913</strain>
    </source>
</reference>
<feature type="compositionally biased region" description="Basic and acidic residues" evidence="1">
    <location>
        <begin position="340"/>
        <end position="358"/>
    </location>
</feature>
<dbReference type="AlphaFoldDB" id="A0A1C5GH80"/>
<feature type="compositionally biased region" description="Low complexity" evidence="1">
    <location>
        <begin position="723"/>
        <end position="732"/>
    </location>
</feature>
<proteinExistence type="predicted"/>
<feature type="compositionally biased region" description="Pro residues" evidence="1">
    <location>
        <begin position="47"/>
        <end position="58"/>
    </location>
</feature>
<keyword evidence="2" id="KW-0472">Membrane</keyword>
<feature type="compositionally biased region" description="Pro residues" evidence="1">
    <location>
        <begin position="733"/>
        <end position="743"/>
    </location>
</feature>
<keyword evidence="4" id="KW-1185">Reference proteome</keyword>
<feature type="compositionally biased region" description="Polar residues" evidence="1">
    <location>
        <begin position="672"/>
        <end position="682"/>
    </location>
</feature>
<dbReference type="RefSeq" id="WP_089002688.1">
    <property type="nucleotide sequence ID" value="NZ_JBFAAC010000002.1"/>
</dbReference>
<feature type="transmembrane region" description="Helical" evidence="2">
    <location>
        <begin position="847"/>
        <end position="869"/>
    </location>
</feature>
<dbReference type="Proteomes" id="UP000198251">
    <property type="component" value="Chromosome I"/>
</dbReference>
<feature type="compositionally biased region" description="Low complexity" evidence="1">
    <location>
        <begin position="563"/>
        <end position="581"/>
    </location>
</feature>
<evidence type="ECO:0000313" key="4">
    <source>
        <dbReference type="Proteomes" id="UP000198251"/>
    </source>
</evidence>
<feature type="compositionally biased region" description="Basic and acidic residues" evidence="1">
    <location>
        <begin position="683"/>
        <end position="715"/>
    </location>
</feature>
<feature type="compositionally biased region" description="Basic and acidic residues" evidence="1">
    <location>
        <begin position="760"/>
        <end position="769"/>
    </location>
</feature>
<evidence type="ECO:0008006" key="5">
    <source>
        <dbReference type="Google" id="ProtNLM"/>
    </source>
</evidence>
<feature type="compositionally biased region" description="Low complexity" evidence="1">
    <location>
        <begin position="185"/>
        <end position="195"/>
    </location>
</feature>
<feature type="region of interest" description="Disordered" evidence="1">
    <location>
        <begin position="1"/>
        <end position="821"/>
    </location>
</feature>
<sequence length="945" mass="97229">MTSEGTHHPGQQPDEVSPGAGGPAPYGDRPAQQDNGYGAGAPDLGWAPPPPSGRPNPPAWGAQGEQQQAPAWAAQAPQQTDPAQPGQWGPPSGSPQPAWPGAQEQSGPAWAAAAPPPQQPPHAGPEQPAWAPAEQASPAWAQPEPAARGAARVPQAAPAPQPWPAQDDPARSGGWNAAEQQQGEQARPGAWADGAAPDDRPPQADWAAQQDDPNRSGGWNAAGQQHDDPNRSGGWNGGGQQQDEQASPAWAQPEPAARGAARVPQAAPAPQPWPAQDDPARSGGWNAESPQDPAGSWPPAAQQDDPNRSGGWNGAEQQQDEQPGWDAGAEQRPDGNWTAPRDDQPQGDEWSARDERSARGAASVPPPQPDDRDANGWGAAQPAATPPGRASVPMPGDGGQQPWGSAPESLPQRGASGERPAVPDVEPWSADEAWGRAETGEPAPAQAGNGWEPERAEEPPIYQPAPGPGISPANAVPLPPQEQRVPGASLAAAPPADYAPPAQFAPEQPGRDGTPQAYEHEQPGWAQAGSRHDEPQSPAGPVVPAPRTSPEAGGRASVPSPEAADPAAGSVSASASVPLASRVMPPTDQALRPVGTPAPQPRVYGRPARPEPADEPEQDAPGGHRPDHPPAPSFNQGPEPRFGQGPDPQFDQDPRFGQGPDPRVDEPRFGQGQDNRFGQGQDNRFDQGPDEQFDRSPDSRFDQGPEARFDDRDRAPSGTAVFGAVAPMAPASPAAPPAFPPGVPSFVDPPASDRPVNGVRPHDSADRPADPFGTPSGGAAPGYGPAPTAAPTSGGAFPAAFPPPPQQPGPWDQGGPEQEQNRFDSFKPIAEPKAEPAPTPKVRNGRVLAAVLVAAVLILAVPLGLLMLLGKVGGDDPAPAFDPAVGSCVKKSGESAAAAQCGEAGAFTVVSKVDAKDKCADPTQPHVELQGGGTNRVLCLKPAGQ</sequence>
<evidence type="ECO:0000256" key="1">
    <source>
        <dbReference type="SAM" id="MobiDB-lite"/>
    </source>
</evidence>
<feature type="compositionally biased region" description="Low complexity" evidence="1">
    <location>
        <begin position="59"/>
        <end position="91"/>
    </location>
</feature>
<feature type="compositionally biased region" description="Low complexity" evidence="1">
    <location>
        <begin position="782"/>
        <end position="799"/>
    </location>
</feature>
<keyword evidence="2" id="KW-1133">Transmembrane helix</keyword>
<feature type="compositionally biased region" description="Low complexity" evidence="1">
    <location>
        <begin position="99"/>
        <end position="113"/>
    </location>
</feature>